<gene>
    <name evidence="3" type="ORF">HFP15_23240</name>
</gene>
<keyword evidence="4" id="KW-1185">Reference proteome</keyword>
<feature type="domain" description="Amidohydrolase-related" evidence="2">
    <location>
        <begin position="3"/>
        <end position="254"/>
    </location>
</feature>
<reference evidence="3 4" key="1">
    <citation type="submission" date="2020-04" db="EMBL/GenBank/DDBJ databases">
        <title>Novel species.</title>
        <authorList>
            <person name="Teo W.F.A."/>
            <person name="Lipun K."/>
            <person name="Srisuk N."/>
            <person name="Duangmal K."/>
        </authorList>
    </citation>
    <scope>NUCLEOTIDE SEQUENCE [LARGE SCALE GENOMIC DNA]</scope>
    <source>
        <strain evidence="3 4">K13G38</strain>
    </source>
</reference>
<dbReference type="PANTHER" id="PTHR21240:SF28">
    <property type="entry name" value="ISO-OROTATE DECARBOXYLASE (EUROFUNG)"/>
    <property type="match status" value="1"/>
</dbReference>
<dbReference type="Pfam" id="PF04909">
    <property type="entry name" value="Amidohydro_2"/>
    <property type="match status" value="1"/>
</dbReference>
<organism evidence="3 4">
    <name type="scientific">Amycolatopsis acididurans</name>
    <dbReference type="NCBI Taxonomy" id="2724524"/>
    <lineage>
        <taxon>Bacteria</taxon>
        <taxon>Bacillati</taxon>
        <taxon>Actinomycetota</taxon>
        <taxon>Actinomycetes</taxon>
        <taxon>Pseudonocardiales</taxon>
        <taxon>Pseudonocardiaceae</taxon>
        <taxon>Amycolatopsis</taxon>
    </lineage>
</organism>
<evidence type="ECO:0000259" key="2">
    <source>
        <dbReference type="Pfam" id="PF04909"/>
    </source>
</evidence>
<sequence length="263" mass="28255">MIIDAHTHVWPDAIAEKALTANRLPGLRAVSDGKAATLAAEMAARGIGHSMALGVAGAAKHVDRTNEFVASLDRATFTPFGTVHVDLSVEENLASLRRHGISGVKVHPLFQGFGLMHERLWELFEAFGDEIGVIVHVGAGGSGEVNSLSTPSMVRKIVQAFPRLRLVVCHFGGYHMLAEAEEELRGLDVVLETSWPPALANVDPETVRRIISRHGTERVVFGSDWPMTDPAEEIAAIRALGLGDDAEAAILGANLSRVMRLPV</sequence>
<dbReference type="RefSeq" id="WP_168518831.1">
    <property type="nucleotide sequence ID" value="NZ_JAAXLS010000017.1"/>
</dbReference>
<dbReference type="Gene3D" id="3.20.20.140">
    <property type="entry name" value="Metal-dependent hydrolases"/>
    <property type="match status" value="1"/>
</dbReference>
<dbReference type="InterPro" id="IPR006680">
    <property type="entry name" value="Amidohydro-rel"/>
</dbReference>
<dbReference type="InterPro" id="IPR032466">
    <property type="entry name" value="Metal_Hydrolase"/>
</dbReference>
<evidence type="ECO:0000313" key="4">
    <source>
        <dbReference type="Proteomes" id="UP000715441"/>
    </source>
</evidence>
<name>A0ABX1JBQ9_9PSEU</name>
<dbReference type="InterPro" id="IPR032465">
    <property type="entry name" value="ACMSD"/>
</dbReference>
<protein>
    <submittedName>
        <fullName evidence="3">Amidohydrolase family protein</fullName>
    </submittedName>
</protein>
<proteinExistence type="predicted"/>
<dbReference type="EMBL" id="JAAXLS010000017">
    <property type="protein sequence ID" value="NKQ55795.1"/>
    <property type="molecule type" value="Genomic_DNA"/>
</dbReference>
<keyword evidence="1" id="KW-0456">Lyase</keyword>
<evidence type="ECO:0000256" key="1">
    <source>
        <dbReference type="ARBA" id="ARBA00023239"/>
    </source>
</evidence>
<dbReference type="SUPFAM" id="SSF51556">
    <property type="entry name" value="Metallo-dependent hydrolases"/>
    <property type="match status" value="1"/>
</dbReference>
<dbReference type="PANTHER" id="PTHR21240">
    <property type="entry name" value="2-AMINO-3-CARBOXYLMUCONATE-6-SEMIALDEHYDE DECARBOXYLASE"/>
    <property type="match status" value="1"/>
</dbReference>
<accession>A0ABX1JBQ9</accession>
<comment type="caution">
    <text evidence="3">The sequence shown here is derived from an EMBL/GenBank/DDBJ whole genome shotgun (WGS) entry which is preliminary data.</text>
</comment>
<evidence type="ECO:0000313" key="3">
    <source>
        <dbReference type="EMBL" id="NKQ55795.1"/>
    </source>
</evidence>
<dbReference type="Proteomes" id="UP000715441">
    <property type="component" value="Unassembled WGS sequence"/>
</dbReference>